<feature type="compositionally biased region" description="Low complexity" evidence="1">
    <location>
        <begin position="34"/>
        <end position="48"/>
    </location>
</feature>
<feature type="non-terminal residue" evidence="2">
    <location>
        <position position="155"/>
    </location>
</feature>
<keyword evidence="3" id="KW-1185">Reference proteome</keyword>
<evidence type="ECO:0000313" key="2">
    <source>
        <dbReference type="EMBL" id="CAI8051903.1"/>
    </source>
</evidence>
<dbReference type="Proteomes" id="UP001174909">
    <property type="component" value="Unassembled WGS sequence"/>
</dbReference>
<dbReference type="AlphaFoldDB" id="A0AA35TQD9"/>
<feature type="region of interest" description="Disordered" evidence="1">
    <location>
        <begin position="1"/>
        <end position="66"/>
    </location>
</feature>
<accession>A0AA35TQD9</accession>
<comment type="caution">
    <text evidence="2">The sequence shown here is derived from an EMBL/GenBank/DDBJ whole genome shotgun (WGS) entry which is preliminary data.</text>
</comment>
<organism evidence="2 3">
    <name type="scientific">Geodia barretti</name>
    <name type="common">Barrett's horny sponge</name>
    <dbReference type="NCBI Taxonomy" id="519541"/>
    <lineage>
        <taxon>Eukaryota</taxon>
        <taxon>Metazoa</taxon>
        <taxon>Porifera</taxon>
        <taxon>Demospongiae</taxon>
        <taxon>Heteroscleromorpha</taxon>
        <taxon>Tetractinellida</taxon>
        <taxon>Astrophorina</taxon>
        <taxon>Geodiidae</taxon>
        <taxon>Geodia</taxon>
    </lineage>
</organism>
<protein>
    <submittedName>
        <fullName evidence="2">Uncharacterized protein</fullName>
    </submittedName>
</protein>
<gene>
    <name evidence="2" type="ORF">GBAR_LOCUS28401</name>
</gene>
<sequence>ICGRSPQQPLATWSERLKRWSSGNRTTKKQTGDTATESETSSSSGGEAQEVKSEVSQSTTKQETAEDDIEVLLQEKDEKIKQLQDKYLRALARWRTFGSAPGSRWKMPSCTGFRGFPKTFSRLQMFYRRPPSVSLRVHSKGRTIPTLCPSMTESS</sequence>
<feature type="compositionally biased region" description="Polar residues" evidence="1">
    <location>
        <begin position="1"/>
        <end position="11"/>
    </location>
</feature>
<reference evidence="2" key="1">
    <citation type="submission" date="2023-03" db="EMBL/GenBank/DDBJ databases">
        <authorList>
            <person name="Steffen K."/>
            <person name="Cardenas P."/>
        </authorList>
    </citation>
    <scope>NUCLEOTIDE SEQUENCE</scope>
</reference>
<dbReference type="EMBL" id="CASHTH010003972">
    <property type="protein sequence ID" value="CAI8051903.1"/>
    <property type="molecule type" value="Genomic_DNA"/>
</dbReference>
<proteinExistence type="predicted"/>
<evidence type="ECO:0000313" key="3">
    <source>
        <dbReference type="Proteomes" id="UP001174909"/>
    </source>
</evidence>
<evidence type="ECO:0000256" key="1">
    <source>
        <dbReference type="SAM" id="MobiDB-lite"/>
    </source>
</evidence>
<name>A0AA35TQD9_GEOBA</name>